<dbReference type="InterPro" id="IPR045864">
    <property type="entry name" value="aa-tRNA-synth_II/BPL/LPL"/>
</dbReference>
<evidence type="ECO:0000313" key="6">
    <source>
        <dbReference type="EMBL" id="TWT95928.1"/>
    </source>
</evidence>
<dbReference type="PANTHER" id="PTHR12835:SF5">
    <property type="entry name" value="BIOTIN--PROTEIN LIGASE"/>
    <property type="match status" value="1"/>
</dbReference>
<dbReference type="InterPro" id="IPR004143">
    <property type="entry name" value="BPL_LPL_catalytic"/>
</dbReference>
<dbReference type="PANTHER" id="PTHR12835">
    <property type="entry name" value="BIOTIN PROTEIN LIGASE"/>
    <property type="match status" value="1"/>
</dbReference>
<keyword evidence="1 6" id="KW-0436">Ligase</keyword>
<dbReference type="EC" id="6.3.4.15" evidence="3"/>
<keyword evidence="7" id="KW-1185">Reference proteome</keyword>
<dbReference type="GO" id="GO:0004077">
    <property type="term" value="F:biotin--[biotin carboxyl-carrier protein] ligase activity"/>
    <property type="evidence" value="ECO:0007669"/>
    <property type="project" value="UniProtKB-EC"/>
</dbReference>
<dbReference type="RefSeq" id="WP_146445734.1">
    <property type="nucleotide sequence ID" value="NZ_SJPR01000004.1"/>
</dbReference>
<dbReference type="EMBL" id="SJPR01000004">
    <property type="protein sequence ID" value="TWT95928.1"/>
    <property type="molecule type" value="Genomic_DNA"/>
</dbReference>
<keyword evidence="2" id="KW-0092">Biotin</keyword>
<name>A0A5C6A9D8_9BACT</name>
<evidence type="ECO:0000256" key="1">
    <source>
        <dbReference type="ARBA" id="ARBA00022598"/>
    </source>
</evidence>
<evidence type="ECO:0000313" key="7">
    <source>
        <dbReference type="Proteomes" id="UP000317421"/>
    </source>
</evidence>
<dbReference type="SUPFAM" id="SSF55681">
    <property type="entry name" value="Class II aaRS and biotin synthetases"/>
    <property type="match status" value="1"/>
</dbReference>
<dbReference type="Gene3D" id="2.30.30.100">
    <property type="match status" value="1"/>
</dbReference>
<dbReference type="OrthoDB" id="9807064at2"/>
<dbReference type="InterPro" id="IPR003142">
    <property type="entry name" value="BPL_C"/>
</dbReference>
<dbReference type="Pfam" id="PF02237">
    <property type="entry name" value="BPL_C"/>
    <property type="match status" value="1"/>
</dbReference>
<dbReference type="Gene3D" id="3.30.930.10">
    <property type="entry name" value="Bira Bifunctional Protein, Domain 2"/>
    <property type="match status" value="1"/>
</dbReference>
<proteinExistence type="predicted"/>
<comment type="caution">
    <text evidence="6">The sequence shown here is derived from an EMBL/GenBank/DDBJ whole genome shotgun (WGS) entry which is preliminary data.</text>
</comment>
<evidence type="ECO:0000256" key="3">
    <source>
        <dbReference type="ARBA" id="ARBA00024227"/>
    </source>
</evidence>
<dbReference type="PROSITE" id="PS51733">
    <property type="entry name" value="BPL_LPL_CATALYTIC"/>
    <property type="match status" value="1"/>
</dbReference>
<dbReference type="CDD" id="cd16442">
    <property type="entry name" value="BPL"/>
    <property type="match status" value="1"/>
</dbReference>
<dbReference type="InterPro" id="IPR004408">
    <property type="entry name" value="Biotin_CoA_COase_ligase"/>
</dbReference>
<evidence type="ECO:0000259" key="5">
    <source>
        <dbReference type="PROSITE" id="PS51733"/>
    </source>
</evidence>
<comment type="catalytic activity">
    <reaction evidence="4">
        <text>biotin + L-lysyl-[protein] + ATP = N(6)-biotinyl-L-lysyl-[protein] + AMP + diphosphate + H(+)</text>
        <dbReference type="Rhea" id="RHEA:11756"/>
        <dbReference type="Rhea" id="RHEA-COMP:9752"/>
        <dbReference type="Rhea" id="RHEA-COMP:10505"/>
        <dbReference type="ChEBI" id="CHEBI:15378"/>
        <dbReference type="ChEBI" id="CHEBI:29969"/>
        <dbReference type="ChEBI" id="CHEBI:30616"/>
        <dbReference type="ChEBI" id="CHEBI:33019"/>
        <dbReference type="ChEBI" id="CHEBI:57586"/>
        <dbReference type="ChEBI" id="CHEBI:83144"/>
        <dbReference type="ChEBI" id="CHEBI:456215"/>
        <dbReference type="EC" id="6.3.4.15"/>
    </reaction>
</comment>
<dbReference type="GO" id="GO:0005737">
    <property type="term" value="C:cytoplasm"/>
    <property type="evidence" value="ECO:0007669"/>
    <property type="project" value="TreeGrafter"/>
</dbReference>
<protein>
    <recommendedName>
        <fullName evidence="3">biotin--[biotin carboxyl-carrier protein] ligase</fullName>
        <ecNumber evidence="3">6.3.4.15</ecNumber>
    </recommendedName>
</protein>
<evidence type="ECO:0000256" key="4">
    <source>
        <dbReference type="ARBA" id="ARBA00047846"/>
    </source>
</evidence>
<evidence type="ECO:0000256" key="2">
    <source>
        <dbReference type="ARBA" id="ARBA00023267"/>
    </source>
</evidence>
<accession>A0A5C6A9D8</accession>
<dbReference type="AlphaFoldDB" id="A0A5C6A9D8"/>
<feature type="domain" description="BPL/LPL catalytic" evidence="5">
    <location>
        <begin position="10"/>
        <end position="196"/>
    </location>
</feature>
<reference evidence="6 7" key="1">
    <citation type="submission" date="2019-02" db="EMBL/GenBank/DDBJ databases">
        <title>Deep-cultivation of Planctomycetes and their phenomic and genomic characterization uncovers novel biology.</title>
        <authorList>
            <person name="Wiegand S."/>
            <person name="Jogler M."/>
            <person name="Boedeker C."/>
            <person name="Pinto D."/>
            <person name="Vollmers J."/>
            <person name="Rivas-Marin E."/>
            <person name="Kohn T."/>
            <person name="Peeters S.H."/>
            <person name="Heuer A."/>
            <person name="Rast P."/>
            <person name="Oberbeckmann S."/>
            <person name="Bunk B."/>
            <person name="Jeske O."/>
            <person name="Meyerdierks A."/>
            <person name="Storesund J.E."/>
            <person name="Kallscheuer N."/>
            <person name="Luecker S."/>
            <person name="Lage O.M."/>
            <person name="Pohl T."/>
            <person name="Merkel B.J."/>
            <person name="Hornburger P."/>
            <person name="Mueller R.-W."/>
            <person name="Bruemmer F."/>
            <person name="Labrenz M."/>
            <person name="Spormann A.M."/>
            <person name="Op Den Camp H."/>
            <person name="Overmann J."/>
            <person name="Amann R."/>
            <person name="Jetten M.S.M."/>
            <person name="Mascher T."/>
            <person name="Medema M.H."/>
            <person name="Devos D.P."/>
            <person name="Kaster A.-K."/>
            <person name="Ovreas L."/>
            <person name="Rohde M."/>
            <person name="Galperin M.Y."/>
            <person name="Jogler C."/>
        </authorList>
    </citation>
    <scope>NUCLEOTIDE SEQUENCE [LARGE SCALE GENOMIC DNA]</scope>
    <source>
        <strain evidence="6 7">Pla108</strain>
    </source>
</reference>
<gene>
    <name evidence="6" type="primary">birA</name>
    <name evidence="6" type="ORF">Pla108_30050</name>
</gene>
<dbReference type="Pfam" id="PF03099">
    <property type="entry name" value="BPL_LplA_LipB"/>
    <property type="match status" value="1"/>
</dbReference>
<dbReference type="NCBIfam" id="TIGR00121">
    <property type="entry name" value="birA_ligase"/>
    <property type="match status" value="1"/>
</dbReference>
<dbReference type="Proteomes" id="UP000317421">
    <property type="component" value="Unassembled WGS sequence"/>
</dbReference>
<organism evidence="6 7">
    <name type="scientific">Botrimarina colliarenosi</name>
    <dbReference type="NCBI Taxonomy" id="2528001"/>
    <lineage>
        <taxon>Bacteria</taxon>
        <taxon>Pseudomonadati</taxon>
        <taxon>Planctomycetota</taxon>
        <taxon>Planctomycetia</taxon>
        <taxon>Pirellulales</taxon>
        <taxon>Lacipirellulaceae</taxon>
        <taxon>Botrimarina</taxon>
    </lineage>
</organism>
<sequence>MSTRHAVSDTLDESALRDSPFCQTVEIHAELGSTNDRARELIATEATLPALIVADRQTAGRGRGANRWWASDGALTFSIALDAAARGLTTAQHGLLSLATAVAIVEAVRTTTGRAAGVKWPNDVLLAGRKLAGVLIESPRPGRLVIGVGVNVANRFDGAPDDVRARATSLAGSGTTRQAVLAAFLSAFDARLTQLAAGDPQLIDAARAACVLKGEIVTLRDGERETTGACRGLAEDGALLIESDAKVASYYAGVIARSGER</sequence>